<dbReference type="PRINTS" id="PR00032">
    <property type="entry name" value="HTHARAC"/>
</dbReference>
<keyword evidence="2" id="KW-0238">DNA-binding</keyword>
<dbReference type="PANTHER" id="PTHR43280:SF32">
    <property type="entry name" value="TRANSCRIPTIONAL REGULATORY PROTEIN"/>
    <property type="match status" value="1"/>
</dbReference>
<dbReference type="GeneID" id="94020778"/>
<keyword evidence="3" id="KW-0804">Transcription</keyword>
<dbReference type="InterPro" id="IPR014710">
    <property type="entry name" value="RmlC-like_jellyroll"/>
</dbReference>
<reference evidence="6" key="1">
    <citation type="submission" date="2016-10" db="EMBL/GenBank/DDBJ databases">
        <authorList>
            <person name="Varghese N."/>
            <person name="Submissions S."/>
        </authorList>
    </citation>
    <scope>NUCLEOTIDE SEQUENCE [LARGE SCALE GENOMIC DNA]</scope>
    <source>
        <strain evidence="6">DSM 10014</strain>
    </source>
</reference>
<dbReference type="SUPFAM" id="SSF46689">
    <property type="entry name" value="Homeodomain-like"/>
    <property type="match status" value="1"/>
</dbReference>
<dbReference type="GO" id="GO:0043565">
    <property type="term" value="F:sequence-specific DNA binding"/>
    <property type="evidence" value="ECO:0007669"/>
    <property type="project" value="InterPro"/>
</dbReference>
<dbReference type="GO" id="GO:0003700">
    <property type="term" value="F:DNA-binding transcription factor activity"/>
    <property type="evidence" value="ECO:0007669"/>
    <property type="project" value="InterPro"/>
</dbReference>
<dbReference type="Gene3D" id="2.60.120.10">
    <property type="entry name" value="Jelly Rolls"/>
    <property type="match status" value="1"/>
</dbReference>
<dbReference type="Proteomes" id="UP000183076">
    <property type="component" value="Unassembled WGS sequence"/>
</dbReference>
<dbReference type="RefSeq" id="WP_074636112.1">
    <property type="nucleotide sequence ID" value="NZ_CP160849.1"/>
</dbReference>
<dbReference type="EMBL" id="FNNB01000004">
    <property type="protein sequence ID" value="SDX07514.1"/>
    <property type="molecule type" value="Genomic_DNA"/>
</dbReference>
<dbReference type="InterPro" id="IPR037923">
    <property type="entry name" value="HTH-like"/>
</dbReference>
<dbReference type="Pfam" id="PF07883">
    <property type="entry name" value="Cupin_2"/>
    <property type="match status" value="1"/>
</dbReference>
<dbReference type="Gene3D" id="1.10.10.60">
    <property type="entry name" value="Homeodomain-like"/>
    <property type="match status" value="2"/>
</dbReference>
<dbReference type="InterPro" id="IPR047264">
    <property type="entry name" value="Cupin_HpaA-like_N"/>
</dbReference>
<dbReference type="InterPro" id="IPR018060">
    <property type="entry name" value="HTH_AraC"/>
</dbReference>
<keyword evidence="1" id="KW-0805">Transcription regulation</keyword>
<feature type="domain" description="HTH araC/xylS-type" evidence="4">
    <location>
        <begin position="183"/>
        <end position="281"/>
    </location>
</feature>
<evidence type="ECO:0000256" key="1">
    <source>
        <dbReference type="ARBA" id="ARBA00023015"/>
    </source>
</evidence>
<name>A0A1H2YS74_9RHOB</name>
<dbReference type="SMART" id="SM00342">
    <property type="entry name" value="HTH_ARAC"/>
    <property type="match status" value="1"/>
</dbReference>
<accession>A0A1H2YS74</accession>
<evidence type="ECO:0000256" key="2">
    <source>
        <dbReference type="ARBA" id="ARBA00023125"/>
    </source>
</evidence>
<dbReference type="SUPFAM" id="SSF51215">
    <property type="entry name" value="Regulatory protein AraC"/>
    <property type="match status" value="1"/>
</dbReference>
<dbReference type="InterPro" id="IPR009057">
    <property type="entry name" value="Homeodomain-like_sf"/>
</dbReference>
<evidence type="ECO:0000259" key="4">
    <source>
        <dbReference type="PROSITE" id="PS01124"/>
    </source>
</evidence>
<evidence type="ECO:0000256" key="3">
    <source>
        <dbReference type="ARBA" id="ARBA00023163"/>
    </source>
</evidence>
<evidence type="ECO:0000313" key="5">
    <source>
        <dbReference type="EMBL" id="SDX07514.1"/>
    </source>
</evidence>
<dbReference type="PANTHER" id="PTHR43280">
    <property type="entry name" value="ARAC-FAMILY TRANSCRIPTIONAL REGULATOR"/>
    <property type="match status" value="1"/>
</dbReference>
<dbReference type="InterPro" id="IPR020449">
    <property type="entry name" value="Tscrpt_reg_AraC-type_HTH"/>
</dbReference>
<dbReference type="CDD" id="cd06999">
    <property type="entry name" value="cupin_HpaA-like_N"/>
    <property type="match status" value="1"/>
</dbReference>
<dbReference type="InterPro" id="IPR013096">
    <property type="entry name" value="Cupin_2"/>
</dbReference>
<gene>
    <name evidence="5" type="ORF">SAMN04488041_104346</name>
</gene>
<evidence type="ECO:0000313" key="6">
    <source>
        <dbReference type="Proteomes" id="UP000183076"/>
    </source>
</evidence>
<proteinExistence type="predicted"/>
<protein>
    <submittedName>
        <fullName evidence="5">Transcriptional regulator, AraC family</fullName>
    </submittedName>
</protein>
<dbReference type="Pfam" id="PF12833">
    <property type="entry name" value="HTH_18"/>
    <property type="match status" value="1"/>
</dbReference>
<sequence>MTELSPIPSYALFGETTGFPDVLHCERIKDRAPDHAWHIAPHRHAQLAQVLYILSGGGTANIDGDRFALTQGSVVFIPPRMVHSFDFAPNTQGMVQSFPIAILHSIGPVNAEVAQALTKPTVGRAAGPLIALMTQLETVAAQTGAPFRAQIAVGLGHAVLASIAAWGATRNRSNDAPRDDRLSRLDQLIADPDSAGWTAKDFASTLGISTGHLSRLCRAAKGLSATAYIEARHVEEACRMLAFTRLSVAEVGYRLGFADPSYFSRRFRTVQGVTPSQYRQQFVT</sequence>
<dbReference type="STRING" id="60137.SAMN04488041_104346"/>
<organism evidence="5 6">
    <name type="scientific">Sulfitobacter pontiacus</name>
    <dbReference type="NCBI Taxonomy" id="60137"/>
    <lineage>
        <taxon>Bacteria</taxon>
        <taxon>Pseudomonadati</taxon>
        <taxon>Pseudomonadota</taxon>
        <taxon>Alphaproteobacteria</taxon>
        <taxon>Rhodobacterales</taxon>
        <taxon>Roseobacteraceae</taxon>
        <taxon>Sulfitobacter</taxon>
    </lineage>
</organism>
<dbReference type="PROSITE" id="PS01124">
    <property type="entry name" value="HTH_ARAC_FAMILY_2"/>
    <property type="match status" value="1"/>
</dbReference>
<dbReference type="AlphaFoldDB" id="A0A1H2YS74"/>